<reference evidence="1 2" key="2">
    <citation type="submission" date="2017-10" db="EMBL/GenBank/DDBJ databases">
        <title>Genome analyses suggest a sexual origin of heterokaryosis in a supposedly ancient asexual fungus.</title>
        <authorList>
            <person name="Corradi N."/>
            <person name="Sedzielewska K."/>
            <person name="Noel J."/>
            <person name="Charron P."/>
            <person name="Farinelli L."/>
            <person name="Marton T."/>
            <person name="Kruger M."/>
            <person name="Pelin A."/>
            <person name="Brachmann A."/>
            <person name="Corradi N."/>
        </authorList>
    </citation>
    <scope>NUCLEOTIDE SEQUENCE [LARGE SCALE GENOMIC DNA]</scope>
    <source>
        <strain evidence="1 2">A1</strain>
    </source>
</reference>
<accession>A0A2N0QQH1</accession>
<dbReference type="VEuPathDB" id="FungiDB:RhiirFUN_014475"/>
<comment type="caution">
    <text evidence="1">The sequence shown here is derived from an EMBL/GenBank/DDBJ whole genome shotgun (WGS) entry which is preliminary data.</text>
</comment>
<gene>
    <name evidence="1" type="ORF">RhiirA1_479581</name>
</gene>
<evidence type="ECO:0000313" key="2">
    <source>
        <dbReference type="Proteomes" id="UP000232688"/>
    </source>
</evidence>
<sequence>MNYISKLPAHAIILDKVKLKPSSKAKQAIGKHEEIKLKKSTAVRYLLKPGELEGRITDPYWSLRVYKIKQVVIGKNLPQLVLYYLKNEPIKLTAYLIGRNLKRLFKYEELQVIEESDKIEYLLDNFMWKYHNSKFVYFTQIADKMLIKAQEYAEKLEKLDPAEKIILHVDKIKDAKSGHTNLGRTNEVVNLLLRNKLYCMFNGKKGGIRYIKNDDLVLISHYLKKPKYLYFKSAYQIIANSPKPYCEDITFWALKPDKIPNFDSERYRQISILFDLGFSRYG</sequence>
<dbReference type="AlphaFoldDB" id="A0A2N0QQH1"/>
<evidence type="ECO:0000313" key="1">
    <source>
        <dbReference type="EMBL" id="PKC53296.1"/>
    </source>
</evidence>
<dbReference type="VEuPathDB" id="FungiDB:FUN_015517"/>
<reference evidence="1 2" key="1">
    <citation type="submission" date="2017-10" db="EMBL/GenBank/DDBJ databases">
        <title>Extensive intraspecific genome diversity in a model arbuscular mycorrhizal fungus.</title>
        <authorList>
            <person name="Chen E.C.H."/>
            <person name="Morin E."/>
            <person name="Baudet D."/>
            <person name="Noel J."/>
            <person name="Ndikumana S."/>
            <person name="Charron P."/>
            <person name="St-Onge C."/>
            <person name="Giorgi J."/>
            <person name="Grigoriev I.V."/>
            <person name="Roux C."/>
            <person name="Martin F.M."/>
            <person name="Corradi N."/>
        </authorList>
    </citation>
    <scope>NUCLEOTIDE SEQUENCE [LARGE SCALE GENOMIC DNA]</scope>
    <source>
        <strain evidence="1 2">A1</strain>
    </source>
</reference>
<dbReference type="EMBL" id="LLXH01004398">
    <property type="protein sequence ID" value="PKC53296.1"/>
    <property type="molecule type" value="Genomic_DNA"/>
</dbReference>
<dbReference type="Proteomes" id="UP000232688">
    <property type="component" value="Unassembled WGS sequence"/>
</dbReference>
<dbReference type="VEuPathDB" id="FungiDB:RhiirA1_479581"/>
<name>A0A2N0QQH1_9GLOM</name>
<dbReference type="VEuPathDB" id="FungiDB:RhiirFUN_008900"/>
<organism evidence="1 2">
    <name type="scientific">Rhizophagus irregularis</name>
    <dbReference type="NCBI Taxonomy" id="588596"/>
    <lineage>
        <taxon>Eukaryota</taxon>
        <taxon>Fungi</taxon>
        <taxon>Fungi incertae sedis</taxon>
        <taxon>Mucoromycota</taxon>
        <taxon>Glomeromycotina</taxon>
        <taxon>Glomeromycetes</taxon>
        <taxon>Glomerales</taxon>
        <taxon>Glomeraceae</taxon>
        <taxon>Rhizophagus</taxon>
    </lineage>
</organism>
<protein>
    <submittedName>
        <fullName evidence="1">Uncharacterized protein</fullName>
    </submittedName>
</protein>
<proteinExistence type="predicted"/>